<evidence type="ECO:0000313" key="2">
    <source>
        <dbReference type="EMBL" id="ERE07202.1"/>
    </source>
</evidence>
<accession>A0ABN0N7N9</accession>
<reference evidence="2 3" key="1">
    <citation type="journal article" date="2013" name="Genome Announc.">
        <title>Genome Sequence of the Pigment-Producing Bacterium Pseudogulbenkiania ferrooxidans, Isolated from Loktak Lake.</title>
        <authorList>
            <person name="Puranik S."/>
            <person name="Talkal R."/>
            <person name="Qureshi A."/>
            <person name="Khardenavis A."/>
            <person name="Kapley A."/>
            <person name="Purohit H.J."/>
        </authorList>
    </citation>
    <scope>NUCLEOTIDE SEQUENCE [LARGE SCALE GENOMIC DNA]</scope>
    <source>
        <strain evidence="2 3">EGD-HP2</strain>
    </source>
</reference>
<protein>
    <submittedName>
        <fullName evidence="2">Uncharacterized protein</fullName>
    </submittedName>
</protein>
<evidence type="ECO:0000313" key="3">
    <source>
        <dbReference type="Proteomes" id="UP000016426"/>
    </source>
</evidence>
<sequence>MHRDPTFDEVARREALVQREAEQADRGRQRQEAWKGSEAYRRQRRRRIRRLLAQALRGR</sequence>
<comment type="caution">
    <text evidence="2">The sequence shown here is derived from an EMBL/GenBank/DDBJ whole genome shotgun (WGS) entry which is preliminary data.</text>
</comment>
<name>A0ABN0N7N9_9NEIS</name>
<dbReference type="Proteomes" id="UP000016426">
    <property type="component" value="Unassembled WGS sequence"/>
</dbReference>
<keyword evidence="3" id="KW-1185">Reference proteome</keyword>
<dbReference type="EMBL" id="AVPH01000212">
    <property type="protein sequence ID" value="ERE07202.1"/>
    <property type="molecule type" value="Genomic_DNA"/>
</dbReference>
<evidence type="ECO:0000256" key="1">
    <source>
        <dbReference type="SAM" id="MobiDB-lite"/>
    </source>
</evidence>
<gene>
    <name evidence="2" type="ORF">O166_06460</name>
</gene>
<feature type="region of interest" description="Disordered" evidence="1">
    <location>
        <begin position="1"/>
        <end position="39"/>
    </location>
</feature>
<organism evidence="2 3">
    <name type="scientific">Pseudogulbenkiania ferrooxidans EGD-HP2</name>
    <dbReference type="NCBI Taxonomy" id="1388764"/>
    <lineage>
        <taxon>Bacteria</taxon>
        <taxon>Pseudomonadati</taxon>
        <taxon>Pseudomonadota</taxon>
        <taxon>Betaproteobacteria</taxon>
        <taxon>Neisseriales</taxon>
        <taxon>Chromobacteriaceae</taxon>
        <taxon>Pseudogulbenkiania</taxon>
    </lineage>
</organism>
<proteinExistence type="predicted"/>
<dbReference type="RefSeq" id="WP_021476722.1">
    <property type="nucleotide sequence ID" value="NZ_AVPH01000212.1"/>
</dbReference>